<protein>
    <submittedName>
        <fullName evidence="1">Uncharacterized protein</fullName>
    </submittedName>
</protein>
<dbReference type="EMBL" id="JBAPLV010000036">
    <property type="protein sequence ID" value="MEI4281077.1"/>
    <property type="molecule type" value="Genomic_DNA"/>
</dbReference>
<reference evidence="1 2" key="1">
    <citation type="submission" date="2024-03" db="EMBL/GenBank/DDBJ databases">
        <title>Draft genome sequence of Klenkia terrae.</title>
        <authorList>
            <person name="Duangmal K."/>
            <person name="Chantavorakit T."/>
        </authorList>
    </citation>
    <scope>NUCLEOTIDE SEQUENCE [LARGE SCALE GENOMIC DNA]</scope>
    <source>
        <strain evidence="1 2">JCM 17786</strain>
    </source>
</reference>
<evidence type="ECO:0000313" key="2">
    <source>
        <dbReference type="Proteomes" id="UP001373496"/>
    </source>
</evidence>
<gene>
    <name evidence="1" type="ORF">UXQ13_21580</name>
</gene>
<comment type="caution">
    <text evidence="1">The sequence shown here is derived from an EMBL/GenBank/DDBJ whole genome shotgun (WGS) entry which is preliminary data.</text>
</comment>
<accession>A0ABU8EBR5</accession>
<dbReference type="Proteomes" id="UP001373496">
    <property type="component" value="Unassembled WGS sequence"/>
</dbReference>
<organism evidence="1 2">
    <name type="scientific">Klenkia terrae</name>
    <dbReference type="NCBI Taxonomy" id="1052259"/>
    <lineage>
        <taxon>Bacteria</taxon>
        <taxon>Bacillati</taxon>
        <taxon>Actinomycetota</taxon>
        <taxon>Actinomycetes</taxon>
        <taxon>Geodermatophilales</taxon>
        <taxon>Geodermatophilaceae</taxon>
        <taxon>Klenkia</taxon>
    </lineage>
</organism>
<sequence>MGFVYGTARAEMVVGSLVGAAGRPALIGPVHATIGSAAGGRRNSLCGAFVTHDDDVPWPPDPAVLGALCPTCAELAEW</sequence>
<name>A0ABU8EBR5_9ACTN</name>
<proteinExistence type="predicted"/>
<keyword evidence="2" id="KW-1185">Reference proteome</keyword>
<dbReference type="RefSeq" id="WP_225235246.1">
    <property type="nucleotide sequence ID" value="NZ_JBAPLV010000036.1"/>
</dbReference>
<evidence type="ECO:0000313" key="1">
    <source>
        <dbReference type="EMBL" id="MEI4281077.1"/>
    </source>
</evidence>